<sequence>MSKNVNITPSGIKKVLKNYDAKLAIAEFIWNGFDAKADTVHLNFEVNELGTVETIEVADNGYGINFEQLNTKFDLFYSSEKAIEVNSRDEKHISTIHGKNGIGRLTFFTFAQIAQWKTTFQKNRLLLDGEITVNTENINNYNASEVTKSQKDKTGTSVNFYNITISKEELEGDIIPFLKSEFCWFLELNRPKGFSIIINGTPLDYQSFIEDSESFTLTYEESNTSFYCKYYQWNNKPHKELSRFYYLNASHEEVYKDYTTLNNKGDEFYHSVYITSSFFNDFDFQSKENNQQTNLFSKVKYLSEYKFLHNSLNEFLRKKRKDILHKTSTKLIEKYEQDEIFPKYENDFDKSLLEETLVNLYEVQPRLFISLNVEQKKFFVRLLNLLLASDEREHILETLEGIIEMNAEEKESLYQLLQKSSYAQ</sequence>
<organism evidence="1 2">
    <name type="scientific">Arcicella aquatica</name>
    <dbReference type="NCBI Taxonomy" id="217141"/>
    <lineage>
        <taxon>Bacteria</taxon>
        <taxon>Pseudomonadati</taxon>
        <taxon>Bacteroidota</taxon>
        <taxon>Cytophagia</taxon>
        <taxon>Cytophagales</taxon>
        <taxon>Flectobacillaceae</taxon>
        <taxon>Arcicella</taxon>
    </lineage>
</organism>
<accession>A0ABU5QKE0</accession>
<keyword evidence="1" id="KW-0067">ATP-binding</keyword>
<dbReference type="SUPFAM" id="SSF55874">
    <property type="entry name" value="ATPase domain of HSP90 chaperone/DNA topoisomerase II/histidine kinase"/>
    <property type="match status" value="1"/>
</dbReference>
<dbReference type="Pfam" id="PF13589">
    <property type="entry name" value="HATPase_c_3"/>
    <property type="match status" value="1"/>
</dbReference>
<dbReference type="Proteomes" id="UP001304671">
    <property type="component" value="Unassembled WGS sequence"/>
</dbReference>
<gene>
    <name evidence="1" type="ORF">VB264_07050</name>
</gene>
<protein>
    <submittedName>
        <fullName evidence="1">ATP-binding protein</fullName>
    </submittedName>
</protein>
<dbReference type="RefSeq" id="WP_323247981.1">
    <property type="nucleotide sequence ID" value="NZ_JAYFUL010000008.1"/>
</dbReference>
<name>A0ABU5QKE0_9BACT</name>
<dbReference type="Gene3D" id="3.30.565.10">
    <property type="entry name" value="Histidine kinase-like ATPase, C-terminal domain"/>
    <property type="match status" value="1"/>
</dbReference>
<keyword evidence="2" id="KW-1185">Reference proteome</keyword>
<reference evidence="1 2" key="1">
    <citation type="submission" date="2023-12" db="EMBL/GenBank/DDBJ databases">
        <title>Novel species of the genus Arcicella isolated from rivers.</title>
        <authorList>
            <person name="Lu H."/>
        </authorList>
    </citation>
    <scope>NUCLEOTIDE SEQUENCE [LARGE SCALE GENOMIC DNA]</scope>
    <source>
        <strain evidence="1 2">LMG 21963</strain>
    </source>
</reference>
<evidence type="ECO:0000313" key="2">
    <source>
        <dbReference type="Proteomes" id="UP001304671"/>
    </source>
</evidence>
<dbReference type="EMBL" id="JAYFUL010000008">
    <property type="protein sequence ID" value="MEA5257533.1"/>
    <property type="molecule type" value="Genomic_DNA"/>
</dbReference>
<dbReference type="GO" id="GO:0005524">
    <property type="term" value="F:ATP binding"/>
    <property type="evidence" value="ECO:0007669"/>
    <property type="project" value="UniProtKB-KW"/>
</dbReference>
<keyword evidence="1" id="KW-0547">Nucleotide-binding</keyword>
<proteinExistence type="predicted"/>
<dbReference type="InterPro" id="IPR036890">
    <property type="entry name" value="HATPase_C_sf"/>
</dbReference>
<comment type="caution">
    <text evidence="1">The sequence shown here is derived from an EMBL/GenBank/DDBJ whole genome shotgun (WGS) entry which is preliminary data.</text>
</comment>
<evidence type="ECO:0000313" key="1">
    <source>
        <dbReference type="EMBL" id="MEA5257533.1"/>
    </source>
</evidence>